<dbReference type="Gene3D" id="1.25.40.420">
    <property type="match status" value="1"/>
</dbReference>
<accession>M8CPI0</accession>
<sequence>MGVPEDFEHFGGPEMRSSTFAVGDHYWRILCYPNGRWHEDHISLFIEHDDVRHASQEIIGDTMAKIQFSILDQGLKPSYTKTTILQPIHGSREWDGFESFITHEDFDKEREKHLKDDCLTILCDLTVVVTGTDERMEIPPVAPPFDLHGLLAEAIWNKESPDVKIKVGGETFPAHRWILEARSPVFKADLSAASSRRCKYDYDSAAQLLHVRDMDPQVFKALLQFIYTDSPPETSLLEAPETAEMLLMAADRYELEKLKLFCEEALCPHIDMSSVSHTLALAQRHRCPVLKEACMRFLSSPANLETVMAMHGFEQLKKDCSSALLDLVVKKMMRQEK</sequence>
<comment type="similarity">
    <text evidence="2">Belongs to the Tdpoz family.</text>
</comment>
<dbReference type="InterPro" id="IPR002083">
    <property type="entry name" value="MATH/TRAF_dom"/>
</dbReference>
<dbReference type="Pfam" id="PF00651">
    <property type="entry name" value="BTB"/>
    <property type="match status" value="1"/>
</dbReference>
<dbReference type="Pfam" id="PF22486">
    <property type="entry name" value="MATH_2"/>
    <property type="match status" value="1"/>
</dbReference>
<dbReference type="Gene3D" id="2.60.210.10">
    <property type="entry name" value="Apoptosis, Tumor Necrosis Factor Receptor Associated Protein 2, Chain A"/>
    <property type="match status" value="1"/>
</dbReference>
<dbReference type="InterPro" id="IPR011333">
    <property type="entry name" value="SKP1/BTB/POZ_sf"/>
</dbReference>
<name>M8CPI0_AEGTA</name>
<dbReference type="PROSITE" id="PS50097">
    <property type="entry name" value="BTB"/>
    <property type="match status" value="1"/>
</dbReference>
<dbReference type="EnsemblPlants" id="EMT29422">
    <property type="protein sequence ID" value="EMT29422"/>
    <property type="gene ID" value="F775_25500"/>
</dbReference>
<dbReference type="AlphaFoldDB" id="M8CPI0"/>
<dbReference type="SUPFAM" id="SSF49599">
    <property type="entry name" value="TRAF domain-like"/>
    <property type="match status" value="1"/>
</dbReference>
<protein>
    <submittedName>
        <fullName evidence="3">Speckle-type POZ protein-like protein</fullName>
    </submittedName>
</protein>
<comment type="pathway">
    <text evidence="1">Protein modification; protein ubiquitination.</text>
</comment>
<dbReference type="CDD" id="cd00121">
    <property type="entry name" value="MATH"/>
    <property type="match status" value="1"/>
</dbReference>
<evidence type="ECO:0000256" key="1">
    <source>
        <dbReference type="ARBA" id="ARBA00004906"/>
    </source>
</evidence>
<proteinExistence type="inferred from homology"/>
<dbReference type="InterPro" id="IPR000210">
    <property type="entry name" value="BTB/POZ_dom"/>
</dbReference>
<dbReference type="SUPFAM" id="SSF54695">
    <property type="entry name" value="POZ domain"/>
    <property type="match status" value="1"/>
</dbReference>
<dbReference type="InterPro" id="IPR008974">
    <property type="entry name" value="TRAF-like"/>
</dbReference>
<dbReference type="GO" id="GO:0016567">
    <property type="term" value="P:protein ubiquitination"/>
    <property type="evidence" value="ECO:0007669"/>
    <property type="project" value="InterPro"/>
</dbReference>
<organism evidence="3">
    <name type="scientific">Aegilops tauschii</name>
    <name type="common">Tausch's goatgrass</name>
    <name type="synonym">Aegilops squarrosa</name>
    <dbReference type="NCBI Taxonomy" id="37682"/>
    <lineage>
        <taxon>Eukaryota</taxon>
        <taxon>Viridiplantae</taxon>
        <taxon>Streptophyta</taxon>
        <taxon>Embryophyta</taxon>
        <taxon>Tracheophyta</taxon>
        <taxon>Spermatophyta</taxon>
        <taxon>Magnoliopsida</taxon>
        <taxon>Liliopsida</taxon>
        <taxon>Poales</taxon>
        <taxon>Poaceae</taxon>
        <taxon>BOP clade</taxon>
        <taxon>Pooideae</taxon>
        <taxon>Triticodae</taxon>
        <taxon>Triticeae</taxon>
        <taxon>Triticinae</taxon>
        <taxon>Aegilops</taxon>
    </lineage>
</organism>
<evidence type="ECO:0000313" key="3">
    <source>
        <dbReference type="EnsemblPlants" id="EMT29422"/>
    </source>
</evidence>
<dbReference type="InterPro" id="IPR056423">
    <property type="entry name" value="BACK_BPM_SPOP"/>
</dbReference>
<dbReference type="PANTHER" id="PTHR26379:SF316">
    <property type="entry name" value="MATH DOMAIN-CONTAINING PROTEIN"/>
    <property type="match status" value="1"/>
</dbReference>
<dbReference type="PANTHER" id="PTHR26379">
    <property type="entry name" value="BTB/POZ AND MATH DOMAIN-CONTAINING PROTEIN 1"/>
    <property type="match status" value="1"/>
</dbReference>
<dbReference type="InterPro" id="IPR045005">
    <property type="entry name" value="BPM1-6"/>
</dbReference>
<dbReference type="Pfam" id="PF24570">
    <property type="entry name" value="BACK_BPM_SPOP"/>
    <property type="match status" value="1"/>
</dbReference>
<dbReference type="PROSITE" id="PS50144">
    <property type="entry name" value="MATH"/>
    <property type="match status" value="1"/>
</dbReference>
<dbReference type="Gene3D" id="3.30.710.10">
    <property type="entry name" value="Potassium Channel Kv1.1, Chain A"/>
    <property type="match status" value="1"/>
</dbReference>
<dbReference type="SMART" id="SM00225">
    <property type="entry name" value="BTB"/>
    <property type="match status" value="1"/>
</dbReference>
<evidence type="ECO:0000256" key="2">
    <source>
        <dbReference type="ARBA" id="ARBA00010846"/>
    </source>
</evidence>
<reference evidence="3" key="1">
    <citation type="submission" date="2015-06" db="UniProtKB">
        <authorList>
            <consortium name="EnsemblPlants"/>
        </authorList>
    </citation>
    <scope>IDENTIFICATION</scope>
</reference>